<dbReference type="InterPro" id="IPR029061">
    <property type="entry name" value="THDP-binding"/>
</dbReference>
<reference evidence="4" key="1">
    <citation type="submission" date="2015-10" db="EMBL/GenBank/DDBJ databases">
        <authorList>
            <person name="Gilbert D.G."/>
        </authorList>
    </citation>
    <scope>NUCLEOTIDE SEQUENCE</scope>
</reference>
<sequence>MNWAEQIVKTLKDWDTSMIVYVPDISIDKVTSLIEADPYFRLVPATREEEAIGIAVGSYATGRNAAVFMQSSGFGNSVNALASLCLPSRTPIPMFINLRGGPGEFNIAQVAMGRAVIPIMDQLGLPHFVLEDDGKMDKLLDGAMKLCHANRQPLAICLTQMLHGGKIA</sequence>
<dbReference type="InterPro" id="IPR012001">
    <property type="entry name" value="Thiamin_PyroP_enz_TPP-bd_dom"/>
</dbReference>
<organism evidence="4">
    <name type="scientific">hydrothermal vent metagenome</name>
    <dbReference type="NCBI Taxonomy" id="652676"/>
    <lineage>
        <taxon>unclassified sequences</taxon>
        <taxon>metagenomes</taxon>
        <taxon>ecological metagenomes</taxon>
    </lineage>
</organism>
<protein>
    <submittedName>
        <fullName evidence="4">Sulfopyruvate decarboxylase-alpha subunit</fullName>
        <ecNumber evidence="4">4.1.1.79</ecNumber>
    </submittedName>
</protein>
<dbReference type="InterPro" id="IPR051818">
    <property type="entry name" value="TPP_dependent_decarboxylase"/>
</dbReference>
<dbReference type="PANTHER" id="PTHR42818:SF1">
    <property type="entry name" value="SULFOPYRUVATE DECARBOXYLASE"/>
    <property type="match status" value="1"/>
</dbReference>
<dbReference type="GO" id="GO:0050545">
    <property type="term" value="F:sulfopyruvate decarboxylase activity"/>
    <property type="evidence" value="ECO:0007669"/>
    <property type="project" value="UniProtKB-EC"/>
</dbReference>
<evidence type="ECO:0000259" key="3">
    <source>
        <dbReference type="Pfam" id="PF02776"/>
    </source>
</evidence>
<proteinExistence type="predicted"/>
<dbReference type="Pfam" id="PF02776">
    <property type="entry name" value="TPP_enzyme_N"/>
    <property type="match status" value="1"/>
</dbReference>
<keyword evidence="4" id="KW-0670">Pyruvate</keyword>
<accession>A0A160VEK4</accession>
<evidence type="ECO:0000313" key="4">
    <source>
        <dbReference type="EMBL" id="CUV03210.1"/>
    </source>
</evidence>
<dbReference type="PANTHER" id="PTHR42818">
    <property type="entry name" value="SULFOPYRUVATE DECARBOXYLASE SUBUNIT ALPHA"/>
    <property type="match status" value="1"/>
</dbReference>
<name>A0A160VEK4_9ZZZZ</name>
<evidence type="ECO:0000256" key="2">
    <source>
        <dbReference type="ARBA" id="ARBA00023239"/>
    </source>
</evidence>
<evidence type="ECO:0000256" key="1">
    <source>
        <dbReference type="ARBA" id="ARBA00022793"/>
    </source>
</evidence>
<keyword evidence="2 4" id="KW-0456">Lyase</keyword>
<dbReference type="EC" id="4.1.1.79" evidence="4"/>
<gene>
    <name evidence="4" type="ORF">MGWOODY_Clf1855</name>
</gene>
<keyword evidence="1" id="KW-0210">Decarboxylase</keyword>
<dbReference type="EMBL" id="FAXA01000374">
    <property type="protein sequence ID" value="CUV03210.1"/>
    <property type="molecule type" value="Genomic_DNA"/>
</dbReference>
<feature type="domain" description="Thiamine pyrophosphate enzyme N-terminal TPP-binding" evidence="3">
    <location>
        <begin position="1"/>
        <end position="83"/>
    </location>
</feature>
<dbReference type="AlphaFoldDB" id="A0A160VEK4"/>
<dbReference type="SUPFAM" id="SSF52518">
    <property type="entry name" value="Thiamin diphosphate-binding fold (THDP-binding)"/>
    <property type="match status" value="1"/>
</dbReference>
<dbReference type="Gene3D" id="3.40.50.970">
    <property type="match status" value="1"/>
</dbReference>
<dbReference type="GO" id="GO:0030976">
    <property type="term" value="F:thiamine pyrophosphate binding"/>
    <property type="evidence" value="ECO:0007669"/>
    <property type="project" value="InterPro"/>
</dbReference>